<keyword evidence="11" id="KW-1185">Reference proteome</keyword>
<dbReference type="InterPro" id="IPR036874">
    <property type="entry name" value="Carbonic_anhydrase_sf"/>
</dbReference>
<dbReference type="EMBL" id="JALPRX010000068">
    <property type="protein sequence ID" value="MCK8785850.1"/>
    <property type="molecule type" value="Genomic_DNA"/>
</dbReference>
<evidence type="ECO:0000256" key="3">
    <source>
        <dbReference type="ARBA" id="ARBA00022723"/>
    </source>
</evidence>
<comment type="catalytic activity">
    <reaction evidence="7 9">
        <text>hydrogencarbonate + H(+) = CO2 + H2O</text>
        <dbReference type="Rhea" id="RHEA:10748"/>
        <dbReference type="ChEBI" id="CHEBI:15377"/>
        <dbReference type="ChEBI" id="CHEBI:15378"/>
        <dbReference type="ChEBI" id="CHEBI:16526"/>
        <dbReference type="ChEBI" id="CHEBI:17544"/>
        <dbReference type="EC" id="4.2.1.1"/>
    </reaction>
</comment>
<evidence type="ECO:0000256" key="1">
    <source>
        <dbReference type="ARBA" id="ARBA00006217"/>
    </source>
</evidence>
<evidence type="ECO:0000313" key="10">
    <source>
        <dbReference type="EMBL" id="MCK8785850.1"/>
    </source>
</evidence>
<comment type="similarity">
    <text evidence="1 9">Belongs to the beta-class carbonic anhydrase family.</text>
</comment>
<dbReference type="RefSeq" id="WP_248667964.1">
    <property type="nucleotide sequence ID" value="NZ_JALPRX010000068.1"/>
</dbReference>
<dbReference type="InterPro" id="IPR001765">
    <property type="entry name" value="Carbonic_anhydrase"/>
</dbReference>
<comment type="function">
    <text evidence="6">Catalyzes the reversible hydration of carbon dioxide to form bicarbonate.</text>
</comment>
<dbReference type="SUPFAM" id="SSF53056">
    <property type="entry name" value="beta-carbonic anhydrase, cab"/>
    <property type="match status" value="1"/>
</dbReference>
<dbReference type="PANTHER" id="PTHR11002">
    <property type="entry name" value="CARBONIC ANHYDRASE"/>
    <property type="match status" value="1"/>
</dbReference>
<feature type="binding site" evidence="8">
    <location>
        <position position="159"/>
    </location>
    <ligand>
        <name>Zn(2+)</name>
        <dbReference type="ChEBI" id="CHEBI:29105"/>
    </ligand>
</feature>
<comment type="caution">
    <text evidence="10">The sequence shown here is derived from an EMBL/GenBank/DDBJ whole genome shotgun (WGS) entry which is preliminary data.</text>
</comment>
<dbReference type="Pfam" id="PF00484">
    <property type="entry name" value="Pro_CA"/>
    <property type="match status" value="1"/>
</dbReference>
<dbReference type="PANTHER" id="PTHR11002:SF79">
    <property type="entry name" value="CARBONIC ANHYDRASE 2"/>
    <property type="match status" value="1"/>
</dbReference>
<evidence type="ECO:0000256" key="7">
    <source>
        <dbReference type="ARBA" id="ARBA00048348"/>
    </source>
</evidence>
<keyword evidence="5 9" id="KW-0456">Lyase</keyword>
<comment type="function">
    <text evidence="9">Reversible hydration of carbon dioxide.</text>
</comment>
<evidence type="ECO:0000313" key="11">
    <source>
        <dbReference type="Proteomes" id="UP001139516"/>
    </source>
</evidence>
<reference evidence="10" key="1">
    <citation type="submission" date="2022-04" db="EMBL/GenBank/DDBJ databases">
        <title>Roseomonas acroporae sp. nov., isolated from coral Acropora digitifera.</title>
        <authorList>
            <person name="Sun H."/>
        </authorList>
    </citation>
    <scope>NUCLEOTIDE SEQUENCE</scope>
    <source>
        <strain evidence="10">NAR14</strain>
    </source>
</reference>
<feature type="binding site" evidence="8">
    <location>
        <position position="106"/>
    </location>
    <ligand>
        <name>Zn(2+)</name>
        <dbReference type="ChEBI" id="CHEBI:29105"/>
    </ligand>
</feature>
<comment type="cofactor">
    <cofactor evidence="8">
        <name>Zn(2+)</name>
        <dbReference type="ChEBI" id="CHEBI:29105"/>
    </cofactor>
    <text evidence="8">Binds 1 zinc ion per subunit.</text>
</comment>
<evidence type="ECO:0000256" key="9">
    <source>
        <dbReference type="RuleBase" id="RU003956"/>
    </source>
</evidence>
<dbReference type="PROSITE" id="PS51318">
    <property type="entry name" value="TAT"/>
    <property type="match status" value="1"/>
</dbReference>
<dbReference type="SMART" id="SM00947">
    <property type="entry name" value="Pro_CA"/>
    <property type="match status" value="1"/>
</dbReference>
<dbReference type="GO" id="GO:0008270">
    <property type="term" value="F:zinc ion binding"/>
    <property type="evidence" value="ECO:0007669"/>
    <property type="project" value="UniProtKB-UniRule"/>
</dbReference>
<dbReference type="Proteomes" id="UP001139516">
    <property type="component" value="Unassembled WGS sequence"/>
</dbReference>
<dbReference type="CDD" id="cd03378">
    <property type="entry name" value="beta_CA_cladeC"/>
    <property type="match status" value="1"/>
</dbReference>
<proteinExistence type="inferred from homology"/>
<evidence type="ECO:0000256" key="2">
    <source>
        <dbReference type="ARBA" id="ARBA00012925"/>
    </source>
</evidence>
<dbReference type="InterPro" id="IPR015892">
    <property type="entry name" value="Carbonic_anhydrase_CS"/>
</dbReference>
<evidence type="ECO:0000256" key="8">
    <source>
        <dbReference type="PIRSR" id="PIRSR601765-1"/>
    </source>
</evidence>
<sequence length="259" mass="27097">MKADPCACSDPTRHGRAFARRGLLAGGAGLLACAALPGGVPGLPRPALAADPHGPRTSLTPDQALELLKKGNDEYAHGQPFHGDINRERRIAIALAQAPFCVLVCCSDSRVPPELLFGRGLGELFIVRNAGNTVDTAALGSIEYAVGVLGVPLVMVLGHERCGAVAAAIEVVERNATFPGSIGPMVEPIVPAVLQARAQMGSGSGGDLLDRSVRANVRRIVARLPQQSAVLQGPMREGKLRIVGARYDLDDGDVDFFDS</sequence>
<accession>A0A9X2BYC2</accession>
<dbReference type="PROSITE" id="PS51257">
    <property type="entry name" value="PROKAR_LIPOPROTEIN"/>
    <property type="match status" value="1"/>
</dbReference>
<dbReference type="FunFam" id="3.40.1050.10:FF:000006">
    <property type="entry name" value="Carbonic anhydrase"/>
    <property type="match status" value="1"/>
</dbReference>
<keyword evidence="3 8" id="KW-0479">Metal-binding</keyword>
<dbReference type="EC" id="4.2.1.1" evidence="2 9"/>
<dbReference type="PROSITE" id="PS00704">
    <property type="entry name" value="PROK_CO2_ANHYDRASE_1"/>
    <property type="match status" value="1"/>
</dbReference>
<protein>
    <recommendedName>
        <fullName evidence="2 9">Carbonic anhydrase</fullName>
        <ecNumber evidence="2 9">4.2.1.1</ecNumber>
    </recommendedName>
    <alternativeName>
        <fullName evidence="9">Carbonate dehydratase</fullName>
    </alternativeName>
</protein>
<keyword evidence="4 8" id="KW-0862">Zinc</keyword>
<dbReference type="Gene3D" id="3.40.1050.10">
    <property type="entry name" value="Carbonic anhydrase"/>
    <property type="match status" value="1"/>
</dbReference>
<dbReference type="PROSITE" id="PS00705">
    <property type="entry name" value="PROK_CO2_ANHYDRASE_2"/>
    <property type="match status" value="1"/>
</dbReference>
<dbReference type="GO" id="GO:0004089">
    <property type="term" value="F:carbonate dehydratase activity"/>
    <property type="evidence" value="ECO:0007669"/>
    <property type="project" value="UniProtKB-UniRule"/>
</dbReference>
<dbReference type="AlphaFoldDB" id="A0A9X2BYC2"/>
<feature type="binding site" evidence="8">
    <location>
        <position position="162"/>
    </location>
    <ligand>
        <name>Zn(2+)</name>
        <dbReference type="ChEBI" id="CHEBI:29105"/>
    </ligand>
</feature>
<feature type="binding site" evidence="8">
    <location>
        <position position="108"/>
    </location>
    <ligand>
        <name>Zn(2+)</name>
        <dbReference type="ChEBI" id="CHEBI:29105"/>
    </ligand>
</feature>
<organism evidence="10 11">
    <name type="scientific">Roseomonas acroporae</name>
    <dbReference type="NCBI Taxonomy" id="2937791"/>
    <lineage>
        <taxon>Bacteria</taxon>
        <taxon>Pseudomonadati</taxon>
        <taxon>Pseudomonadota</taxon>
        <taxon>Alphaproteobacteria</taxon>
        <taxon>Acetobacterales</taxon>
        <taxon>Roseomonadaceae</taxon>
        <taxon>Roseomonas</taxon>
    </lineage>
</organism>
<evidence type="ECO:0000256" key="6">
    <source>
        <dbReference type="ARBA" id="ARBA00024993"/>
    </source>
</evidence>
<evidence type="ECO:0000256" key="5">
    <source>
        <dbReference type="ARBA" id="ARBA00023239"/>
    </source>
</evidence>
<dbReference type="GO" id="GO:0015976">
    <property type="term" value="P:carbon utilization"/>
    <property type="evidence" value="ECO:0007669"/>
    <property type="project" value="InterPro"/>
</dbReference>
<gene>
    <name evidence="10" type="ORF">M0638_15835</name>
</gene>
<evidence type="ECO:0000256" key="4">
    <source>
        <dbReference type="ARBA" id="ARBA00022833"/>
    </source>
</evidence>
<dbReference type="InterPro" id="IPR006311">
    <property type="entry name" value="TAT_signal"/>
</dbReference>
<name>A0A9X2BYC2_9PROT</name>